<evidence type="ECO:0000313" key="3">
    <source>
        <dbReference type="EMBL" id="KAK5780040.1"/>
    </source>
</evidence>
<evidence type="ECO:0000313" key="4">
    <source>
        <dbReference type="Proteomes" id="UP001306508"/>
    </source>
</evidence>
<feature type="coiled-coil region" evidence="1">
    <location>
        <begin position="29"/>
        <end position="56"/>
    </location>
</feature>
<gene>
    <name evidence="3" type="ORF">RI543_002580</name>
</gene>
<keyword evidence="4" id="KW-1185">Reference proteome</keyword>
<dbReference type="GO" id="GO:1990904">
    <property type="term" value="C:ribonucleoprotein complex"/>
    <property type="evidence" value="ECO:0007669"/>
    <property type="project" value="TreeGrafter"/>
</dbReference>
<reference evidence="4" key="1">
    <citation type="submission" date="2023-07" db="EMBL/GenBank/DDBJ databases">
        <title>A draft genome of Kazachstania heterogenica Y-27499.</title>
        <authorList>
            <person name="Donic C."/>
            <person name="Kralova J.S."/>
            <person name="Fidel L."/>
            <person name="Ben-Dor S."/>
            <person name="Jung S."/>
        </authorList>
    </citation>
    <scope>NUCLEOTIDE SEQUENCE [LARGE SCALE GENOMIC DNA]</scope>
    <source>
        <strain evidence="4">Y27499</strain>
    </source>
</reference>
<protein>
    <recommendedName>
        <fullName evidence="5">Nuclear segregation protein BFR1</fullName>
    </recommendedName>
</protein>
<name>A0AAN7WM01_9SACH</name>
<proteinExistence type="predicted"/>
<feature type="coiled-coil region" evidence="1">
    <location>
        <begin position="169"/>
        <end position="208"/>
    </location>
</feature>
<dbReference type="InterPro" id="IPR039604">
    <property type="entry name" value="Bfr1"/>
</dbReference>
<comment type="caution">
    <text evidence="3">The sequence shown here is derived from an EMBL/GenBank/DDBJ whole genome shotgun (WGS) entry which is preliminary data.</text>
</comment>
<dbReference type="PANTHER" id="PTHR31027">
    <property type="entry name" value="NUCLEAR SEGREGATION PROTEIN BFR1"/>
    <property type="match status" value="1"/>
</dbReference>
<accession>A0AAN7WM01</accession>
<evidence type="ECO:0000256" key="1">
    <source>
        <dbReference type="SAM" id="Coils"/>
    </source>
</evidence>
<dbReference type="GO" id="GO:0005783">
    <property type="term" value="C:endoplasmic reticulum"/>
    <property type="evidence" value="ECO:0007669"/>
    <property type="project" value="TreeGrafter"/>
</dbReference>
<evidence type="ECO:0000256" key="2">
    <source>
        <dbReference type="SAM" id="MobiDB-lite"/>
    </source>
</evidence>
<dbReference type="EMBL" id="JAWIZZ010000045">
    <property type="protein sequence ID" value="KAK5780040.1"/>
    <property type="molecule type" value="Genomic_DNA"/>
</dbReference>
<organism evidence="3 4">
    <name type="scientific">Arxiozyma heterogenica</name>
    <dbReference type="NCBI Taxonomy" id="278026"/>
    <lineage>
        <taxon>Eukaryota</taxon>
        <taxon>Fungi</taxon>
        <taxon>Dikarya</taxon>
        <taxon>Ascomycota</taxon>
        <taxon>Saccharomycotina</taxon>
        <taxon>Saccharomycetes</taxon>
        <taxon>Saccharomycetales</taxon>
        <taxon>Saccharomycetaceae</taxon>
        <taxon>Arxiozyma</taxon>
    </lineage>
</organism>
<dbReference type="PANTHER" id="PTHR31027:SF2">
    <property type="entry name" value="LEBERCILIN DOMAIN-CONTAINING PROTEIN"/>
    <property type="match status" value="1"/>
</dbReference>
<sequence length="479" mass="55401">MSSTPKGKSNNNNFQKIKRPDVSVRDRKLDTLNVQLKKVDQEITLLRKQIDQYQINDKTANERKSLLDENKEIIKTQANLKTRRNNIHDTIKQLDAQIKRKTNEINDRLGKKNQYNSTAAAKQRIAEIEDIIGSGDLSIVEEKMMVKEMQSLNKLMKDLTLVEPIKKSIDTDKAKIAELKEQLSTLNSREMSNKFEQNQKKLDELQASSQAVYDKRQALYNKRTALYKRRDEIYAQIRQIRTDFDNEFKAFKSKLEKERLKREQDQLLSKVLEEKEGALSKLQEKLTHAKTPAFTYEIEAIENCLVLLDPTFEKPKKNVLSEVTDRSLDTKTNIRKVEASDLVMVEKKDDGYTNTAPSKSKKYKKKSKSKSAANQGESNIFSKIDGKFSLEPTLIATLAELDVIVPISNDDVAKTIEELKTKLEDYKSRQEEQTTKNIADAEEEIKECKAKYDAKEEKIKKDLEEKRLKEQQELEKDSN</sequence>
<dbReference type="AlphaFoldDB" id="A0AAN7WM01"/>
<feature type="coiled-coil region" evidence="1">
    <location>
        <begin position="409"/>
        <end position="474"/>
    </location>
</feature>
<dbReference type="GO" id="GO:0003729">
    <property type="term" value="F:mRNA binding"/>
    <property type="evidence" value="ECO:0007669"/>
    <property type="project" value="TreeGrafter"/>
</dbReference>
<dbReference type="Proteomes" id="UP001306508">
    <property type="component" value="Unassembled WGS sequence"/>
</dbReference>
<feature type="compositionally biased region" description="Basic residues" evidence="2">
    <location>
        <begin position="359"/>
        <end position="369"/>
    </location>
</feature>
<dbReference type="GO" id="GO:0042175">
    <property type="term" value="C:nuclear outer membrane-endoplasmic reticulum membrane network"/>
    <property type="evidence" value="ECO:0007669"/>
    <property type="project" value="TreeGrafter"/>
</dbReference>
<feature type="compositionally biased region" description="Polar residues" evidence="2">
    <location>
        <begin position="1"/>
        <end position="15"/>
    </location>
</feature>
<dbReference type="GO" id="GO:0008298">
    <property type="term" value="P:intracellular mRNA localization"/>
    <property type="evidence" value="ECO:0007669"/>
    <property type="project" value="TreeGrafter"/>
</dbReference>
<evidence type="ECO:0008006" key="5">
    <source>
        <dbReference type="Google" id="ProtNLM"/>
    </source>
</evidence>
<keyword evidence="1" id="KW-0175">Coiled coil</keyword>
<feature type="region of interest" description="Disordered" evidence="2">
    <location>
        <begin position="350"/>
        <end position="375"/>
    </location>
</feature>
<feature type="region of interest" description="Disordered" evidence="2">
    <location>
        <begin position="1"/>
        <end position="21"/>
    </location>
</feature>